<dbReference type="Pfam" id="PF07969">
    <property type="entry name" value="Amidohydro_3"/>
    <property type="match status" value="2"/>
</dbReference>
<keyword evidence="4" id="KW-1185">Reference proteome</keyword>
<dbReference type="InterPro" id="IPR013108">
    <property type="entry name" value="Amidohydro_3"/>
</dbReference>
<feature type="domain" description="Amidohydrolase 3" evidence="2">
    <location>
        <begin position="60"/>
        <end position="329"/>
    </location>
</feature>
<sequence>MAFGLFKKNHTADTIFINGKIYTQNRDLPWAEAVACKDGKFIYVGNSQDAGQYEGPDTYVVDLSGKYVLPGLINTHNHGALRAFEGMYISLSENDEIEDVQGILSDYILNNPEEDVYFGYGFKAGLLKEMTQEQASLKLDEVCTDKPIMLLSLGEGTLWVNNCALEQAREAAQEDGVPMISVSYFMQSVSPFNYEELQNRIIELASEYCSKGFTSLFNAGAPEFMDNVCQEVLLMMHQQEMMKQRYFGSLEVAGDNINRLKAVMKRLTEKKTNTMELDDSIHCNVLKISLRREEEAEDLDIENVKKLIMEVSDQGFNVHIDVLDSKALKECMEIITVVRNAGYRKNIFIVACDKELRRDSEEFSLSEMCTDNVFFQPSTKREPAEEYAAIEEASSVEEILDSFTIDAAISLGVSDKLGTIEVGKLADFAVFEKNPFDLIKPSLFKKLQADMTVLGGQVVYDVEEDNMREWYDLMSGMQL</sequence>
<dbReference type="SUPFAM" id="SSF51338">
    <property type="entry name" value="Composite domain of metallo-dependent hydrolases"/>
    <property type="match status" value="1"/>
</dbReference>
<gene>
    <name evidence="3" type="ORF">Ami3637_06850</name>
</gene>
<keyword evidence="1" id="KW-0175">Coiled coil</keyword>
<dbReference type="Gene3D" id="3.10.310.70">
    <property type="match status" value="1"/>
</dbReference>
<dbReference type="PANTHER" id="PTHR22642">
    <property type="entry name" value="IMIDAZOLONEPROPIONASE"/>
    <property type="match status" value="1"/>
</dbReference>
<dbReference type="Gene3D" id="2.30.40.10">
    <property type="entry name" value="Urease, subunit C, domain 1"/>
    <property type="match status" value="2"/>
</dbReference>
<organism evidence="3 4">
    <name type="scientific">Aminipila terrae</name>
    <dbReference type="NCBI Taxonomy" id="2697030"/>
    <lineage>
        <taxon>Bacteria</taxon>
        <taxon>Bacillati</taxon>
        <taxon>Bacillota</taxon>
        <taxon>Clostridia</taxon>
        <taxon>Peptostreptococcales</taxon>
        <taxon>Anaerovoracaceae</taxon>
        <taxon>Aminipila</taxon>
    </lineage>
</organism>
<name>A0A6P1ME30_9FIRM</name>
<accession>A0A6P1ME30</accession>
<dbReference type="KEGG" id="amic:Ami3637_06850"/>
<protein>
    <submittedName>
        <fullName evidence="3">Amidohydrolase family protein</fullName>
    </submittedName>
</protein>
<proteinExistence type="predicted"/>
<evidence type="ECO:0000313" key="4">
    <source>
        <dbReference type="Proteomes" id="UP000463883"/>
    </source>
</evidence>
<evidence type="ECO:0000256" key="1">
    <source>
        <dbReference type="SAM" id="Coils"/>
    </source>
</evidence>
<dbReference type="PANTHER" id="PTHR22642:SF2">
    <property type="entry name" value="PROTEIN LONG AFTER FAR-RED 3"/>
    <property type="match status" value="1"/>
</dbReference>
<dbReference type="AlphaFoldDB" id="A0A6P1ME30"/>
<evidence type="ECO:0000313" key="3">
    <source>
        <dbReference type="EMBL" id="QHI72157.1"/>
    </source>
</evidence>
<dbReference type="GO" id="GO:0016810">
    <property type="term" value="F:hydrolase activity, acting on carbon-nitrogen (but not peptide) bonds"/>
    <property type="evidence" value="ECO:0007669"/>
    <property type="project" value="InterPro"/>
</dbReference>
<dbReference type="Gene3D" id="3.20.20.140">
    <property type="entry name" value="Metal-dependent hydrolases"/>
    <property type="match status" value="2"/>
</dbReference>
<dbReference type="EMBL" id="CP047591">
    <property type="protein sequence ID" value="QHI72157.1"/>
    <property type="molecule type" value="Genomic_DNA"/>
</dbReference>
<evidence type="ECO:0000259" key="2">
    <source>
        <dbReference type="Pfam" id="PF07969"/>
    </source>
</evidence>
<keyword evidence="3" id="KW-0378">Hydrolase</keyword>
<dbReference type="RefSeq" id="WP_162361927.1">
    <property type="nucleotide sequence ID" value="NZ_CP047591.1"/>
</dbReference>
<feature type="coiled-coil region" evidence="1">
    <location>
        <begin position="250"/>
        <end position="277"/>
    </location>
</feature>
<dbReference type="Proteomes" id="UP000463883">
    <property type="component" value="Chromosome"/>
</dbReference>
<reference evidence="3 4" key="1">
    <citation type="submission" date="2020-01" db="EMBL/GenBank/DDBJ databases">
        <title>Genomic analysis of Aminipila sp. CBA3637.</title>
        <authorList>
            <person name="Kim Y.B."/>
            <person name="Roh S.W."/>
        </authorList>
    </citation>
    <scope>NUCLEOTIDE SEQUENCE [LARGE SCALE GENOMIC DNA]</scope>
    <source>
        <strain evidence="3 4">CBA3637</strain>
    </source>
</reference>
<dbReference type="InterPro" id="IPR011059">
    <property type="entry name" value="Metal-dep_hydrolase_composite"/>
</dbReference>
<feature type="domain" description="Amidohydrolase 3" evidence="2">
    <location>
        <begin position="384"/>
        <end position="460"/>
    </location>
</feature>